<gene>
    <name evidence="2" type="ORF">C1949_16240</name>
</gene>
<dbReference type="Pfam" id="PF20567">
    <property type="entry name" value="DUF6776"/>
    <property type="match status" value="1"/>
</dbReference>
<dbReference type="EMBL" id="PPSK01000019">
    <property type="protein sequence ID" value="POB01532.1"/>
    <property type="molecule type" value="Genomic_DNA"/>
</dbReference>
<dbReference type="InterPro" id="IPR046703">
    <property type="entry name" value="DUF6776"/>
</dbReference>
<dbReference type="Proteomes" id="UP000243451">
    <property type="component" value="Unassembled WGS sequence"/>
</dbReference>
<evidence type="ECO:0000256" key="1">
    <source>
        <dbReference type="SAM" id="Coils"/>
    </source>
</evidence>
<organism evidence="2 3">
    <name type="scientific">Halopseudomonas oceani</name>
    <dbReference type="NCBI Taxonomy" id="1708783"/>
    <lineage>
        <taxon>Bacteria</taxon>
        <taxon>Pseudomonadati</taxon>
        <taxon>Pseudomonadota</taxon>
        <taxon>Gammaproteobacteria</taxon>
        <taxon>Pseudomonadales</taxon>
        <taxon>Pseudomonadaceae</taxon>
        <taxon>Halopseudomonas</taxon>
    </lineage>
</organism>
<sequence length="256" mass="29000">MRWSKRAGSHSFRDHHVTLQPRESRMQRRWRRGMVILLLISIPVSAWQGWEAAMRHQQPLELERQALIESQAQLARELEDTRQRYHQMEVDLLVARDSVQEGQQIIHELEAQLFKQQQSLAQYQGVLAPNAMAPGLRIQAFELQATDADDTFRYKVMVSRVGDEGDTLQAKLAISVAGKRDGKAETLPLSELSPALGSDSLDLNFRYFQVVPARSEQALITLPEGFEPAQVTLVATRDDDTLVEQVFDWTVTGAAP</sequence>
<accession>A0A2P4ERX3</accession>
<keyword evidence="1" id="KW-0175">Coiled coil</keyword>
<feature type="coiled-coil region" evidence="1">
    <location>
        <begin position="64"/>
        <end position="91"/>
    </location>
</feature>
<evidence type="ECO:0000313" key="2">
    <source>
        <dbReference type="EMBL" id="POB01532.1"/>
    </source>
</evidence>
<comment type="caution">
    <text evidence="2">The sequence shown here is derived from an EMBL/GenBank/DDBJ whole genome shotgun (WGS) entry which is preliminary data.</text>
</comment>
<evidence type="ECO:0000313" key="3">
    <source>
        <dbReference type="Proteomes" id="UP000243451"/>
    </source>
</evidence>
<dbReference type="AlphaFoldDB" id="A0A2P4ERX3"/>
<reference evidence="2 3" key="1">
    <citation type="submission" date="2018-01" db="EMBL/GenBank/DDBJ databases">
        <title>Draft genome of the type strain Pseudomonas oceani DSM 100277 isolated from the deep water in Okinawa trough, northwestern Pacific Ocean.</title>
        <authorList>
            <person name="Gomila M."/>
            <person name="Mulet M."/>
            <person name="Garcia-Valdes E."/>
            <person name="Lalucat J."/>
        </authorList>
    </citation>
    <scope>NUCLEOTIDE SEQUENCE [LARGE SCALE GENOMIC DNA]</scope>
    <source>
        <strain evidence="2 3">DSM 100277</strain>
    </source>
</reference>
<proteinExistence type="predicted"/>
<keyword evidence="3" id="KW-1185">Reference proteome</keyword>
<protein>
    <submittedName>
        <fullName evidence="2">Uncharacterized protein</fullName>
    </submittedName>
</protein>
<name>A0A2P4ERX3_9GAMM</name>
<dbReference type="RefSeq" id="WP_104739506.1">
    <property type="nucleotide sequence ID" value="NZ_BMHR01000017.1"/>
</dbReference>